<accession>A0AAW8F5Q5</accession>
<dbReference type="AlphaFoldDB" id="A0AAW8F5Q5"/>
<evidence type="ECO:0000313" key="2">
    <source>
        <dbReference type="Proteomes" id="UP001234216"/>
    </source>
</evidence>
<evidence type="ECO:0008006" key="3">
    <source>
        <dbReference type="Google" id="ProtNLM"/>
    </source>
</evidence>
<gene>
    <name evidence="1" type="ORF">QFZ22_000680</name>
</gene>
<proteinExistence type="predicted"/>
<dbReference type="Gene3D" id="1.10.10.10">
    <property type="entry name" value="Winged helix-like DNA-binding domain superfamily/Winged helix DNA-binding domain"/>
    <property type="match status" value="1"/>
</dbReference>
<dbReference type="InterPro" id="IPR036388">
    <property type="entry name" value="WH-like_DNA-bd_sf"/>
</dbReference>
<dbReference type="RefSeq" id="WP_306972264.1">
    <property type="nucleotide sequence ID" value="NZ_JAUSZV010000004.1"/>
</dbReference>
<protein>
    <recommendedName>
        <fullName evidence="3">HTH luxR-type domain-containing protein</fullName>
    </recommendedName>
</protein>
<dbReference type="SUPFAM" id="SSF88659">
    <property type="entry name" value="Sigma3 and sigma4 domains of RNA polymerase sigma factors"/>
    <property type="match status" value="1"/>
</dbReference>
<sequence>MSDNGVIAEAVDGFLADPRVLRIQRDAALVADLALGGFEGLEYEVFEERLLKESMPILRGMLRSGTFITLSVQRFEKRGIPFFVSSENRQLLHSSDAERDDIIVDVLMHSRKTFRTRALLNGGWNPNFKGACCLMTFFIGRCMWDFRRVYLRWVRERERIAQVEAALLDPEAFFRLLTALPHHGEPEAILFSGAFMELLDAQPAETRAVVRLTCEGYADGEIADRLKSTPGAVRTRRYRFKKVLYQAASERKIWIPAQLHVNGVREQQRSAV</sequence>
<reference evidence="1" key="1">
    <citation type="submission" date="2023-07" db="EMBL/GenBank/DDBJ databases">
        <title>Comparative genomics of wheat-associated soil bacteria to identify genetic determinants of phenazine resistance.</title>
        <authorList>
            <person name="Mouncey N."/>
        </authorList>
    </citation>
    <scope>NUCLEOTIDE SEQUENCE</scope>
    <source>
        <strain evidence="1">V4I22</strain>
    </source>
</reference>
<dbReference type="InterPro" id="IPR013324">
    <property type="entry name" value="RNA_pol_sigma_r3/r4-like"/>
</dbReference>
<name>A0AAW8F5Q5_9ACTN</name>
<comment type="caution">
    <text evidence="1">The sequence shown here is derived from an EMBL/GenBank/DDBJ whole genome shotgun (WGS) entry which is preliminary data.</text>
</comment>
<dbReference type="Proteomes" id="UP001234216">
    <property type="component" value="Unassembled WGS sequence"/>
</dbReference>
<dbReference type="EMBL" id="JAUSZV010000004">
    <property type="protein sequence ID" value="MDQ0904695.1"/>
    <property type="molecule type" value="Genomic_DNA"/>
</dbReference>
<organism evidence="1 2">
    <name type="scientific">Streptomyces canus</name>
    <dbReference type="NCBI Taxonomy" id="58343"/>
    <lineage>
        <taxon>Bacteria</taxon>
        <taxon>Bacillati</taxon>
        <taxon>Actinomycetota</taxon>
        <taxon>Actinomycetes</taxon>
        <taxon>Kitasatosporales</taxon>
        <taxon>Streptomycetaceae</taxon>
        <taxon>Streptomyces</taxon>
        <taxon>Streptomyces aurantiacus group</taxon>
    </lineage>
</organism>
<evidence type="ECO:0000313" key="1">
    <source>
        <dbReference type="EMBL" id="MDQ0904695.1"/>
    </source>
</evidence>